<evidence type="ECO:0000313" key="2">
    <source>
        <dbReference type="Proteomes" id="UP000317430"/>
    </source>
</evidence>
<protein>
    <submittedName>
        <fullName evidence="1">Sigma-70 family RNA polymerase sigma factor</fullName>
    </submittedName>
</protein>
<dbReference type="Proteomes" id="UP000317430">
    <property type="component" value="Unassembled WGS sequence"/>
</dbReference>
<dbReference type="OrthoDB" id="1767844at2"/>
<dbReference type="GO" id="GO:0003700">
    <property type="term" value="F:DNA-binding transcription factor activity"/>
    <property type="evidence" value="ECO:0007669"/>
    <property type="project" value="InterPro"/>
</dbReference>
<evidence type="ECO:0000313" key="1">
    <source>
        <dbReference type="EMBL" id="TWS99298.1"/>
    </source>
</evidence>
<comment type="caution">
    <text evidence="1">The sequence shown here is derived from an EMBL/GenBank/DDBJ whole genome shotgun (WGS) entry which is preliminary data.</text>
</comment>
<dbReference type="AlphaFoldDB" id="A0A5C5SGP8"/>
<dbReference type="InterPro" id="IPR013325">
    <property type="entry name" value="RNA_pol_sigma_r2"/>
</dbReference>
<keyword evidence="2" id="KW-1185">Reference proteome</keyword>
<dbReference type="EMBL" id="VOHL01000001">
    <property type="protein sequence ID" value="TWS99298.1"/>
    <property type="molecule type" value="Genomic_DNA"/>
</dbReference>
<gene>
    <name evidence="1" type="ORF">FRX57_03480</name>
</gene>
<organism evidence="1 2">
    <name type="scientific">Streptococcus cuniculipharyngis</name>
    <dbReference type="NCBI Taxonomy" id="1562651"/>
    <lineage>
        <taxon>Bacteria</taxon>
        <taxon>Bacillati</taxon>
        <taxon>Bacillota</taxon>
        <taxon>Bacilli</taxon>
        <taxon>Lactobacillales</taxon>
        <taxon>Streptococcaceae</taxon>
        <taxon>Streptococcus</taxon>
    </lineage>
</organism>
<proteinExistence type="predicted"/>
<accession>A0A5C5SGP8</accession>
<dbReference type="GO" id="GO:0006352">
    <property type="term" value="P:DNA-templated transcription initiation"/>
    <property type="evidence" value="ECO:0007669"/>
    <property type="project" value="InterPro"/>
</dbReference>
<dbReference type="SUPFAM" id="SSF88946">
    <property type="entry name" value="Sigma2 domain of RNA polymerase sigma factors"/>
    <property type="match status" value="1"/>
</dbReference>
<name>A0A5C5SGP8_9STRE</name>
<sequence>MSSDRFEKLYRKVRPTVMKLERQYHIKLWSVDDWEQEGMLILYQLCKRYPEVIDDERLLFPYFKTKFSNYVTDVLRKQGSEKRRFNQMVYEEISELGHVLQDREIGVADYVAVKDWLRQVRESLSVAEQGQFDCLLRGERFVGRKALMSKLQHDFLQEEREG</sequence>
<reference evidence="1 2" key="1">
    <citation type="submission" date="2019-08" db="EMBL/GenBank/DDBJ databases">
        <authorList>
            <person name="Lei W."/>
        </authorList>
    </citation>
    <scope>NUCLEOTIDE SEQUENCE [LARGE SCALE GENOMIC DNA]</scope>
    <source>
        <strain evidence="1 2">CCUG 66496</strain>
    </source>
</reference>